<evidence type="ECO:0000259" key="6">
    <source>
        <dbReference type="Pfam" id="PF00151"/>
    </source>
</evidence>
<evidence type="ECO:0000256" key="3">
    <source>
        <dbReference type="ARBA" id="ARBA00022525"/>
    </source>
</evidence>
<dbReference type="PANTHER" id="PTHR11610:SF151">
    <property type="entry name" value="PHOSPHOLIPASE A1 MEMBER A-LIKE PROTEIN"/>
    <property type="match status" value="1"/>
</dbReference>
<dbReference type="EMBL" id="KU218705">
    <property type="protein sequence ID" value="ALX00085.1"/>
    <property type="molecule type" value="mRNA"/>
</dbReference>
<evidence type="ECO:0000256" key="2">
    <source>
        <dbReference type="ARBA" id="ARBA00010701"/>
    </source>
</evidence>
<dbReference type="InterPro" id="IPR013818">
    <property type="entry name" value="Lipase"/>
</dbReference>
<reference evidence="7" key="1">
    <citation type="journal article" date="2015" name="BMC Genomics">
        <title>Combining RNA-seq and proteomic profiling to identify seminal fluid proteins in the migratory grasshopper Melanoplus sanguinipes (F).</title>
        <authorList>
            <person name="Bonilla M.L."/>
            <person name="Todd C."/>
            <person name="Erlandson M."/>
            <person name="Andres J."/>
        </authorList>
    </citation>
    <scope>NUCLEOTIDE SEQUENCE</scope>
</reference>
<evidence type="ECO:0000256" key="1">
    <source>
        <dbReference type="ARBA" id="ARBA00004613"/>
    </source>
</evidence>
<protein>
    <submittedName>
        <fullName evidence="7">Lipase member h-like protein</fullName>
    </submittedName>
</protein>
<feature type="domain" description="Lipase" evidence="6">
    <location>
        <begin position="37"/>
        <end position="251"/>
    </location>
</feature>
<feature type="non-terminal residue" evidence="7">
    <location>
        <position position="253"/>
    </location>
</feature>
<proteinExistence type="evidence at transcript level"/>
<organism evidence="7">
    <name type="scientific">Melanoplus sanguinipes</name>
    <name type="common">Migratory grasshopper</name>
    <dbReference type="NCBI Taxonomy" id="65742"/>
    <lineage>
        <taxon>Eukaryota</taxon>
        <taxon>Metazoa</taxon>
        <taxon>Ecdysozoa</taxon>
        <taxon>Arthropoda</taxon>
        <taxon>Hexapoda</taxon>
        <taxon>Insecta</taxon>
        <taxon>Pterygota</taxon>
        <taxon>Neoptera</taxon>
        <taxon>Polyneoptera</taxon>
        <taxon>Orthoptera</taxon>
        <taxon>Caelifera</taxon>
        <taxon>Acrididea</taxon>
        <taxon>Acridomorpha</taxon>
        <taxon>Acridoidea</taxon>
        <taxon>Acrididae</taxon>
        <taxon>Melanoplinae</taxon>
        <taxon>Melanoplini</taxon>
        <taxon>Melanoplus</taxon>
    </lineage>
</organism>
<dbReference type="SUPFAM" id="SSF53474">
    <property type="entry name" value="alpha/beta-Hydrolases"/>
    <property type="match status" value="1"/>
</dbReference>
<accession>A0A0U4BCP0</accession>
<name>A0A0U4BCP0_MELSA</name>
<keyword evidence="5" id="KW-0732">Signal</keyword>
<dbReference type="PANTHER" id="PTHR11610">
    <property type="entry name" value="LIPASE"/>
    <property type="match status" value="1"/>
</dbReference>
<reference evidence="7" key="2">
    <citation type="submission" date="2015-12" db="EMBL/GenBank/DDBJ databases">
        <authorList>
            <person name="Shamseldin A."/>
            <person name="Moawad H."/>
            <person name="Abd El-Rahim W.M."/>
            <person name="Sadowsky M.J."/>
        </authorList>
    </citation>
    <scope>NUCLEOTIDE SEQUENCE</scope>
</reference>
<dbReference type="InterPro" id="IPR000734">
    <property type="entry name" value="TAG_lipase"/>
</dbReference>
<dbReference type="InterPro" id="IPR029058">
    <property type="entry name" value="AB_hydrolase_fold"/>
</dbReference>
<dbReference type="GO" id="GO:0016298">
    <property type="term" value="F:lipase activity"/>
    <property type="evidence" value="ECO:0007669"/>
    <property type="project" value="InterPro"/>
</dbReference>
<dbReference type="Gene3D" id="3.40.50.1820">
    <property type="entry name" value="alpha/beta hydrolase"/>
    <property type="match status" value="1"/>
</dbReference>
<feature type="signal peptide" evidence="5">
    <location>
        <begin position="1"/>
        <end position="22"/>
    </location>
</feature>
<dbReference type="GO" id="GO:0017171">
    <property type="term" value="F:serine hydrolase activity"/>
    <property type="evidence" value="ECO:0007669"/>
    <property type="project" value="TreeGrafter"/>
</dbReference>
<evidence type="ECO:0000256" key="4">
    <source>
        <dbReference type="RuleBase" id="RU004262"/>
    </source>
</evidence>
<comment type="subcellular location">
    <subcellularLocation>
        <location evidence="1">Secreted</location>
    </subcellularLocation>
</comment>
<feature type="chain" id="PRO_5006847173" evidence="5">
    <location>
        <begin position="23"/>
        <end position="253"/>
    </location>
</feature>
<comment type="similarity">
    <text evidence="2 4">Belongs to the AB hydrolase superfamily. Lipase family.</text>
</comment>
<evidence type="ECO:0000313" key="7">
    <source>
        <dbReference type="EMBL" id="ALX00085.1"/>
    </source>
</evidence>
<dbReference type="GO" id="GO:0016042">
    <property type="term" value="P:lipid catabolic process"/>
    <property type="evidence" value="ECO:0007669"/>
    <property type="project" value="TreeGrafter"/>
</dbReference>
<dbReference type="Pfam" id="PF00151">
    <property type="entry name" value="Lipase"/>
    <property type="match status" value="1"/>
</dbReference>
<evidence type="ECO:0000256" key="5">
    <source>
        <dbReference type="SAM" id="SignalP"/>
    </source>
</evidence>
<keyword evidence="3" id="KW-0964">Secreted</keyword>
<dbReference type="AlphaFoldDB" id="A0A0U4BCP0"/>
<sequence>MPAARTLLAALVALTAVGGVRPVLQLGPCAIDMSRNCSDDNVLFYLFHSERPDEPVELRLGDDDDDADLDRRLEGVFDPRRPTKVIVHGYVGGLDFNATRMVRQAYLRVGGVNVLAVDWGRLAPSPCYPAAVLNTLHAGRCLAAMLMRLQRSRGGDPLDVHLVGHSLGAHIAAFASNHLQDATGARVRRITGLDPALPLFATLKASMKLDASDADFVDAIHTNAGVFGKIEPSGHADFYVNGGTHQPACREAR</sequence>
<dbReference type="GO" id="GO:0005615">
    <property type="term" value="C:extracellular space"/>
    <property type="evidence" value="ECO:0007669"/>
    <property type="project" value="TreeGrafter"/>
</dbReference>